<dbReference type="InterPro" id="IPR017920">
    <property type="entry name" value="COMM"/>
</dbReference>
<feature type="non-terminal residue" evidence="2">
    <location>
        <position position="1"/>
    </location>
</feature>
<name>A0A0K8TQC3_TABBR</name>
<protein>
    <recommendedName>
        <fullName evidence="1">COMM domain-containing protein</fullName>
    </recommendedName>
</protein>
<dbReference type="AlphaFoldDB" id="A0A0K8TQC3"/>
<sequence length="213" mass="24634">LLKNEQREHLKIIREKSTDAVVDLCKLAFEYLHNGPNEKKYAAVAKKINISPSLIQPTIEALVGLLINATRANVSEAEFEKLQMSGFSSDHISILWQFVINKRNFIENVLNKTGNQEYRFRDIEWRLEAKIASRSALYQATPLITLKFHLDTENVPENRSIIKSDSKKVEKYTKKEVLVQIDPNTLTHLIDVLEQALVELKIHRTRQIFKVLQ</sequence>
<dbReference type="PROSITE" id="PS51269">
    <property type="entry name" value="COMM"/>
    <property type="match status" value="1"/>
</dbReference>
<dbReference type="EMBL" id="GDAI01001021">
    <property type="protein sequence ID" value="JAI16582.1"/>
    <property type="molecule type" value="mRNA"/>
</dbReference>
<dbReference type="Pfam" id="PF21672">
    <property type="entry name" value="COMM_HN"/>
    <property type="match status" value="1"/>
</dbReference>
<dbReference type="Pfam" id="PF07258">
    <property type="entry name" value="COMM_domain"/>
    <property type="match status" value="1"/>
</dbReference>
<evidence type="ECO:0000259" key="1">
    <source>
        <dbReference type="PROSITE" id="PS51269"/>
    </source>
</evidence>
<dbReference type="InterPro" id="IPR037354">
    <property type="entry name" value="Commd2"/>
</dbReference>
<reference evidence="2" key="1">
    <citation type="journal article" date="2015" name="Insect Biochem. Mol. Biol.">
        <title>An insight into the sialome of the horse fly, Tabanus bromius.</title>
        <authorList>
            <person name="Ribeiro J.M."/>
            <person name="Kazimirova M."/>
            <person name="Takac P."/>
            <person name="Andersen J.F."/>
            <person name="Francischetti I.M."/>
        </authorList>
    </citation>
    <scope>NUCLEOTIDE SEQUENCE</scope>
</reference>
<evidence type="ECO:0000313" key="2">
    <source>
        <dbReference type="EMBL" id="JAI16582.1"/>
    </source>
</evidence>
<accession>A0A0K8TQC3</accession>
<proteinExistence type="evidence at transcript level"/>
<organism evidence="2">
    <name type="scientific">Tabanus bromius</name>
    <name type="common">Band-eyed brown horse fly</name>
    <dbReference type="NCBI Taxonomy" id="304241"/>
    <lineage>
        <taxon>Eukaryota</taxon>
        <taxon>Metazoa</taxon>
        <taxon>Ecdysozoa</taxon>
        <taxon>Arthropoda</taxon>
        <taxon>Hexapoda</taxon>
        <taxon>Insecta</taxon>
        <taxon>Pterygota</taxon>
        <taxon>Neoptera</taxon>
        <taxon>Endopterygota</taxon>
        <taxon>Diptera</taxon>
        <taxon>Brachycera</taxon>
        <taxon>Tabanomorpha</taxon>
        <taxon>Tabanoidea</taxon>
        <taxon>Tabanidae</taxon>
        <taxon>Tabanus</taxon>
    </lineage>
</organism>
<feature type="domain" description="COMM" evidence="1">
    <location>
        <begin position="119"/>
        <end position="204"/>
    </location>
</feature>
<dbReference type="PANTHER" id="PTHR15857:SF0">
    <property type="entry name" value="COMM DOMAIN-CONTAINING PROTEIN 2"/>
    <property type="match status" value="1"/>
</dbReference>
<dbReference type="PANTHER" id="PTHR15857">
    <property type="entry name" value="COMM DOMAIN CONTAINING PROTEIN 2"/>
    <property type="match status" value="1"/>
</dbReference>